<comment type="subcellular location">
    <subcellularLocation>
        <location evidence="1">Membrane</location>
        <topology evidence="1">Multi-pass membrane protein</topology>
    </subcellularLocation>
</comment>
<dbReference type="SMART" id="SM01326">
    <property type="entry name" value="PTEN_C2"/>
    <property type="match status" value="1"/>
</dbReference>
<name>A0A7J7JFE3_BUGNE</name>
<dbReference type="Proteomes" id="UP000593567">
    <property type="component" value="Unassembled WGS sequence"/>
</dbReference>
<gene>
    <name evidence="11" type="ORF">EB796_016659</name>
</gene>
<dbReference type="CDD" id="cd14510">
    <property type="entry name" value="PTP_VSP_TPTE"/>
    <property type="match status" value="1"/>
</dbReference>
<dbReference type="PANTHER" id="PTHR12305">
    <property type="entry name" value="PHOSPHATASE WITH HOMOLOGY TO TENSIN"/>
    <property type="match status" value="1"/>
</dbReference>
<dbReference type="FunFam" id="2.60.40.1110:FF:000004">
    <property type="entry name" value="Voltage-sensor containing phosphatase"/>
    <property type="match status" value="1"/>
</dbReference>
<dbReference type="PROSITE" id="PS00383">
    <property type="entry name" value="TYR_PHOSPHATASE_1"/>
    <property type="match status" value="1"/>
</dbReference>
<dbReference type="EMBL" id="VXIV02002502">
    <property type="protein sequence ID" value="KAF6025042.1"/>
    <property type="molecule type" value="Genomic_DNA"/>
</dbReference>
<evidence type="ECO:0000256" key="5">
    <source>
        <dbReference type="ARBA" id="ARBA00023136"/>
    </source>
</evidence>
<reference evidence="11" key="1">
    <citation type="submission" date="2020-06" db="EMBL/GenBank/DDBJ databases">
        <title>Draft genome of Bugula neritina, a colonial animal packing powerful symbionts and potential medicines.</title>
        <authorList>
            <person name="Rayko M."/>
        </authorList>
    </citation>
    <scope>NUCLEOTIDE SEQUENCE [LARGE SCALE GENOMIC DNA]</scope>
    <source>
        <strain evidence="11">Kwan_BN1</strain>
    </source>
</reference>
<dbReference type="PROSITE" id="PS51181">
    <property type="entry name" value="PPASE_TENSIN"/>
    <property type="match status" value="1"/>
</dbReference>
<dbReference type="SUPFAM" id="SSF52799">
    <property type="entry name" value="(Phosphotyrosine protein) phosphatases II"/>
    <property type="match status" value="1"/>
</dbReference>
<keyword evidence="12" id="KW-1185">Reference proteome</keyword>
<keyword evidence="2 7" id="KW-0812">Transmembrane</keyword>
<keyword evidence="3" id="KW-0378">Hydrolase</keyword>
<dbReference type="InterPro" id="IPR014020">
    <property type="entry name" value="Tensin_C2-dom"/>
</dbReference>
<dbReference type="InterPro" id="IPR051281">
    <property type="entry name" value="Dual-spec_lipid-protein_phosph"/>
</dbReference>
<dbReference type="SUPFAM" id="SSF49562">
    <property type="entry name" value="C2 domain (Calcium/lipid-binding domain, CaLB)"/>
    <property type="match status" value="1"/>
</dbReference>
<feature type="domain" description="C2 tensin-type" evidence="10">
    <location>
        <begin position="493"/>
        <end position="629"/>
    </location>
</feature>
<sequence length="632" mass="70963">MNSFAVMDYSSMDGAAVNTDVVVNVGEESADFGGQSEISAALETNDKQPIIQSQTANTSAELEADSVTVDLSPKPLVSGVRTASTLRQESTGTVNGEVMVSGVVTSQQAAVKRRPNSKQDSTAASSQATNLKDFECPSGDRYTQHDSMLENIKTSIRRVIDHIAFRALTIILIIIDLCIVLVAVVKSETAADPADKDLIEELRQLDYVALVFSCYFVVEVGLRIFSQGPKLFFRQVLEVIDFFVILVTFIVVVVDLSVDAANNTTDFLKVLQALRLVRTIRFGMLLRVIITQRQQIIRSSRLLVSENKRRFQKDGFDLDLCYITDRMIAMSFPSQGIMSLYRNPIEEVSRFFNHKYPGKYRIYNCCSERGYDEVKYFNDSVYRVRIDDHNVPTLQQMLDFVKDVEQWMNADRSNIIAIHCKGGKGRTGTMICIWLLHSGIFTKADDALEYFGSRRTDLSVGSAFQGVQTPSQSRYVNYYEKMLTEHGGSMPNSRLIKITKMSVTGLRGIGMGDGSDLILQIILGGDLIYEARFGIGTNCETVFERESATITASLINSPNVSGDVKVRFDATSKIPRDYDNCPWFFWFNTSFLGNQELVLTRGELDNPHQPRAWKTYKENFKVTMQFEDCVSM</sequence>
<feature type="domain" description="Phosphatase tensin-type" evidence="9">
    <location>
        <begin position="309"/>
        <end position="486"/>
    </location>
</feature>
<comment type="caution">
    <text evidence="11">The sequence shown here is derived from an EMBL/GenBank/DDBJ whole genome shotgun (WGS) entry which is preliminary data.</text>
</comment>
<dbReference type="Gene3D" id="2.60.40.1110">
    <property type="match status" value="1"/>
</dbReference>
<keyword evidence="4 7" id="KW-1133">Transmembrane helix</keyword>
<dbReference type="InterPro" id="IPR045102">
    <property type="entry name" value="PTP_VSP_TPTE"/>
</dbReference>
<dbReference type="GO" id="GO:0016020">
    <property type="term" value="C:membrane"/>
    <property type="evidence" value="ECO:0007669"/>
    <property type="project" value="UniProtKB-SubCell"/>
</dbReference>
<dbReference type="PROSITE" id="PS51182">
    <property type="entry name" value="C2_TENSIN"/>
    <property type="match status" value="1"/>
</dbReference>
<evidence type="ECO:0000256" key="3">
    <source>
        <dbReference type="ARBA" id="ARBA00022801"/>
    </source>
</evidence>
<evidence type="ECO:0000313" key="11">
    <source>
        <dbReference type="EMBL" id="KAF6025042.1"/>
    </source>
</evidence>
<dbReference type="InterPro" id="IPR005821">
    <property type="entry name" value="Ion_trans_dom"/>
</dbReference>
<evidence type="ECO:0008006" key="13">
    <source>
        <dbReference type="Google" id="ProtNLM"/>
    </source>
</evidence>
<dbReference type="GO" id="GO:0005829">
    <property type="term" value="C:cytosol"/>
    <property type="evidence" value="ECO:0007669"/>
    <property type="project" value="TreeGrafter"/>
</dbReference>
<dbReference type="Pfam" id="PF00520">
    <property type="entry name" value="Ion_trans"/>
    <property type="match status" value="1"/>
</dbReference>
<dbReference type="AlphaFoldDB" id="A0A7J7JFE3"/>
<feature type="region of interest" description="Disordered" evidence="6">
    <location>
        <begin position="109"/>
        <end position="138"/>
    </location>
</feature>
<dbReference type="InterPro" id="IPR027359">
    <property type="entry name" value="Volt_channel_dom_sf"/>
</dbReference>
<accession>A0A7J7JFE3</accession>
<feature type="transmembrane region" description="Helical" evidence="7">
    <location>
        <begin position="205"/>
        <end position="225"/>
    </location>
</feature>
<dbReference type="InterPro" id="IPR016130">
    <property type="entry name" value="Tyr_Pase_AS"/>
</dbReference>
<evidence type="ECO:0000313" key="12">
    <source>
        <dbReference type="Proteomes" id="UP000593567"/>
    </source>
</evidence>
<dbReference type="Gene3D" id="1.20.120.350">
    <property type="entry name" value="Voltage-gated potassium channels. Chain C"/>
    <property type="match status" value="1"/>
</dbReference>
<evidence type="ECO:0000256" key="4">
    <source>
        <dbReference type="ARBA" id="ARBA00022989"/>
    </source>
</evidence>
<dbReference type="Gene3D" id="3.90.190.10">
    <property type="entry name" value="Protein tyrosine phosphatase superfamily"/>
    <property type="match status" value="1"/>
</dbReference>
<evidence type="ECO:0000256" key="1">
    <source>
        <dbReference type="ARBA" id="ARBA00004141"/>
    </source>
</evidence>
<dbReference type="InterPro" id="IPR000387">
    <property type="entry name" value="Tyr_Pase_dom"/>
</dbReference>
<dbReference type="SUPFAM" id="SSF81324">
    <property type="entry name" value="Voltage-gated potassium channels"/>
    <property type="match status" value="1"/>
</dbReference>
<dbReference type="GO" id="GO:0016314">
    <property type="term" value="F:phosphatidylinositol-3,4,5-trisphosphate 3-phosphatase activity"/>
    <property type="evidence" value="ECO:0007669"/>
    <property type="project" value="TreeGrafter"/>
</dbReference>
<dbReference type="InterPro" id="IPR035892">
    <property type="entry name" value="C2_domain_sf"/>
</dbReference>
<evidence type="ECO:0000259" key="9">
    <source>
        <dbReference type="PROSITE" id="PS51181"/>
    </source>
</evidence>
<feature type="compositionally biased region" description="Polar residues" evidence="6">
    <location>
        <begin position="118"/>
        <end position="130"/>
    </location>
</feature>
<dbReference type="InterPro" id="IPR029021">
    <property type="entry name" value="Prot-tyrosine_phosphatase-like"/>
</dbReference>
<evidence type="ECO:0000256" key="2">
    <source>
        <dbReference type="ARBA" id="ARBA00022692"/>
    </source>
</evidence>
<dbReference type="InterPro" id="IPR029023">
    <property type="entry name" value="Tensin_phosphatase"/>
</dbReference>
<evidence type="ECO:0000259" key="10">
    <source>
        <dbReference type="PROSITE" id="PS51182"/>
    </source>
</evidence>
<dbReference type="OrthoDB" id="16692at2759"/>
<feature type="transmembrane region" description="Helical" evidence="7">
    <location>
        <begin position="163"/>
        <end position="185"/>
    </location>
</feature>
<dbReference type="GO" id="GO:0005216">
    <property type="term" value="F:monoatomic ion channel activity"/>
    <property type="evidence" value="ECO:0007669"/>
    <property type="project" value="InterPro"/>
</dbReference>
<dbReference type="Pfam" id="PF22785">
    <property type="entry name" value="Tc-R-P"/>
    <property type="match status" value="1"/>
</dbReference>
<dbReference type="PANTHER" id="PTHR12305:SF60">
    <property type="entry name" value="PHOSPHATIDYLINOSITOL 3,4,5-TRISPHOSPHATE 3-PHOSPHATASE TPTE2-RELATED"/>
    <property type="match status" value="1"/>
</dbReference>
<dbReference type="PROSITE" id="PS50056">
    <property type="entry name" value="TYR_PHOSPHATASE_2"/>
    <property type="match status" value="1"/>
</dbReference>
<proteinExistence type="predicted"/>
<organism evidence="11 12">
    <name type="scientific">Bugula neritina</name>
    <name type="common">Brown bryozoan</name>
    <name type="synonym">Sertularia neritina</name>
    <dbReference type="NCBI Taxonomy" id="10212"/>
    <lineage>
        <taxon>Eukaryota</taxon>
        <taxon>Metazoa</taxon>
        <taxon>Spiralia</taxon>
        <taxon>Lophotrochozoa</taxon>
        <taxon>Bryozoa</taxon>
        <taxon>Gymnolaemata</taxon>
        <taxon>Cheilostomatida</taxon>
        <taxon>Flustrina</taxon>
        <taxon>Buguloidea</taxon>
        <taxon>Bugulidae</taxon>
        <taxon>Bugula</taxon>
    </lineage>
</organism>
<protein>
    <recommendedName>
        <fullName evidence="13">Phosphatidylinositol-3,4,5-trisphosphate 3-phosphatase</fullName>
    </recommendedName>
</protein>
<evidence type="ECO:0000259" key="8">
    <source>
        <dbReference type="PROSITE" id="PS50056"/>
    </source>
</evidence>
<feature type="transmembrane region" description="Helical" evidence="7">
    <location>
        <begin position="237"/>
        <end position="258"/>
    </location>
</feature>
<dbReference type="Pfam" id="PF10409">
    <property type="entry name" value="PTEN_C2"/>
    <property type="match status" value="1"/>
</dbReference>
<evidence type="ECO:0000256" key="6">
    <source>
        <dbReference type="SAM" id="MobiDB-lite"/>
    </source>
</evidence>
<evidence type="ECO:0000256" key="7">
    <source>
        <dbReference type="SAM" id="Phobius"/>
    </source>
</evidence>
<feature type="domain" description="Tyrosine specific protein phosphatases" evidence="8">
    <location>
        <begin position="395"/>
        <end position="458"/>
    </location>
</feature>
<keyword evidence="5 7" id="KW-0472">Membrane</keyword>